<dbReference type="InterPro" id="IPR036156">
    <property type="entry name" value="Beta-gal/glucu_dom_sf"/>
</dbReference>
<dbReference type="SUPFAM" id="SSF51445">
    <property type="entry name" value="(Trans)glycosidases"/>
    <property type="match status" value="1"/>
</dbReference>
<dbReference type="InterPro" id="IPR006102">
    <property type="entry name" value="Ig-like_GH2"/>
</dbReference>
<evidence type="ECO:0000259" key="7">
    <source>
        <dbReference type="Pfam" id="PF22666"/>
    </source>
</evidence>
<name>A0ABV5W8L3_9BACL</name>
<comment type="catalytic activity">
    <reaction evidence="1">
        <text>Hydrolysis of terminal, non-reducing beta-D-mannose residues in beta-D-mannosides.</text>
        <dbReference type="EC" id="3.2.1.25"/>
    </reaction>
</comment>
<evidence type="ECO:0000313" key="8">
    <source>
        <dbReference type="EMBL" id="MFB9756910.1"/>
    </source>
</evidence>
<comment type="similarity">
    <text evidence="2">Belongs to the glycosyl hydrolase 2 family.</text>
</comment>
<sequence>MNSRFSLNGSWNLYYGPEQGQMPISIEAVKTSGWPVIEASVPGNVEIDLSRAGIEQDPFLAEHVYDYRKYEFYQWWYERSFDVPADFIGQDVILRLHGIDTFGTIWINGELAGTTDNMMIEHDVNITDYVNIGQTNHIAIRIESSINQARKQNYPVALAGLEHHDEMVWLRKPPHAFGWDIAPRLVSAGIWRDIEILGRERTYLKEVYYSTQSIINGAVQLKVNYRYETDQPFLDAFSVRLKGVCGDHTFEFEGKTNFCSDNIQLTIPQAKLWWPRGYGAAHLYEVTLDLLYAGEIVATRTEKIGFRIFKLETNFVPGDAGEFKVIVNDVPILVKGTNWVPLDALHSRDKGRLQEAFDLMVDIGCNTVRCWGGNVYEDHDFFDLCDLHGILVWQDFAMACAIYPQTDDFADMLQKEAVSIIKKLRNHASLLLWAGDNEIDQVYYRWGHRLPHARFNRISREILPRIVGSHDPYRAFVPSSPYMPEHIEGGDLMVPEQHNWGPRDYFKSDFYKHSTAHFISEIGYHGCPAIASLKKFLSPDKLWPYQNSEWDTHNTEYLPLERRRYDRNELMVNQVNTLFGFIPDTLEDLALASQISQAEAKKFFIEMVRLKKWRRTGVIWWNLLDCWPQISDAVVDYYFSKKIAYYYIKRVQQPICLMMTEMENWRHRIVLGNDSNESVWVDFQVEDGDTGDILLAGQVYSPANENVEIDQIKLNSASLQKFFVMKWTVGGVTQANHYISGYPPYSFEQYKIWLSKIESLQHRFSSADCYN</sequence>
<protein>
    <recommendedName>
        <fullName evidence="3">beta-mannosidase</fullName>
        <ecNumber evidence="3">3.2.1.25</ecNumber>
    </recommendedName>
</protein>
<dbReference type="RefSeq" id="WP_344906363.1">
    <property type="nucleotide sequence ID" value="NZ_BAAAYO010000003.1"/>
</dbReference>
<keyword evidence="5" id="KW-0326">Glycosidase</keyword>
<dbReference type="PANTHER" id="PTHR43730:SF1">
    <property type="entry name" value="BETA-MANNOSIDASE"/>
    <property type="match status" value="1"/>
</dbReference>
<dbReference type="InterPro" id="IPR054593">
    <property type="entry name" value="Beta-mannosidase-like_N2"/>
</dbReference>
<dbReference type="SUPFAM" id="SSF49303">
    <property type="entry name" value="beta-Galactosidase/glucuronidase domain"/>
    <property type="match status" value="1"/>
</dbReference>
<dbReference type="Pfam" id="PF22666">
    <property type="entry name" value="Glyco_hydro_2_N2"/>
    <property type="match status" value="1"/>
</dbReference>
<dbReference type="Gene3D" id="2.60.120.260">
    <property type="entry name" value="Galactose-binding domain-like"/>
    <property type="match status" value="1"/>
</dbReference>
<evidence type="ECO:0000256" key="5">
    <source>
        <dbReference type="ARBA" id="ARBA00023295"/>
    </source>
</evidence>
<dbReference type="Proteomes" id="UP001589619">
    <property type="component" value="Unassembled WGS sequence"/>
</dbReference>
<evidence type="ECO:0000256" key="2">
    <source>
        <dbReference type="ARBA" id="ARBA00007401"/>
    </source>
</evidence>
<dbReference type="Pfam" id="PF00703">
    <property type="entry name" value="Glyco_hydro_2"/>
    <property type="match status" value="1"/>
</dbReference>
<gene>
    <name evidence="8" type="ORF">ACFFNY_35535</name>
</gene>
<dbReference type="InterPro" id="IPR050887">
    <property type="entry name" value="Beta-mannosidase_GH2"/>
</dbReference>
<dbReference type="InterPro" id="IPR017853">
    <property type="entry name" value="GH"/>
</dbReference>
<dbReference type="InterPro" id="IPR013783">
    <property type="entry name" value="Ig-like_fold"/>
</dbReference>
<dbReference type="GO" id="GO:0016787">
    <property type="term" value="F:hydrolase activity"/>
    <property type="evidence" value="ECO:0007669"/>
    <property type="project" value="UniProtKB-KW"/>
</dbReference>
<dbReference type="Gene3D" id="3.20.20.80">
    <property type="entry name" value="Glycosidases"/>
    <property type="match status" value="1"/>
</dbReference>
<evidence type="ECO:0000259" key="6">
    <source>
        <dbReference type="Pfam" id="PF00703"/>
    </source>
</evidence>
<dbReference type="PANTHER" id="PTHR43730">
    <property type="entry name" value="BETA-MANNOSIDASE"/>
    <property type="match status" value="1"/>
</dbReference>
<evidence type="ECO:0000256" key="4">
    <source>
        <dbReference type="ARBA" id="ARBA00022801"/>
    </source>
</evidence>
<reference evidence="8 9" key="1">
    <citation type="submission" date="2024-09" db="EMBL/GenBank/DDBJ databases">
        <authorList>
            <person name="Sun Q."/>
            <person name="Mori K."/>
        </authorList>
    </citation>
    <scope>NUCLEOTIDE SEQUENCE [LARGE SCALE GENOMIC DNA]</scope>
    <source>
        <strain evidence="8 9">JCM 12520</strain>
    </source>
</reference>
<dbReference type="SUPFAM" id="SSF49785">
    <property type="entry name" value="Galactose-binding domain-like"/>
    <property type="match status" value="1"/>
</dbReference>
<accession>A0ABV5W8L3</accession>
<dbReference type="Gene3D" id="2.60.40.10">
    <property type="entry name" value="Immunoglobulins"/>
    <property type="match status" value="1"/>
</dbReference>
<feature type="domain" description="Beta-mannosidase-like galactose-binding" evidence="7">
    <location>
        <begin position="36"/>
        <end position="192"/>
    </location>
</feature>
<evidence type="ECO:0000256" key="1">
    <source>
        <dbReference type="ARBA" id="ARBA00000829"/>
    </source>
</evidence>
<keyword evidence="4 8" id="KW-0378">Hydrolase</keyword>
<evidence type="ECO:0000313" key="9">
    <source>
        <dbReference type="Proteomes" id="UP001589619"/>
    </source>
</evidence>
<feature type="domain" description="Glycoside hydrolase family 2 immunoglobulin-like beta-sandwich" evidence="6">
    <location>
        <begin position="217"/>
        <end position="307"/>
    </location>
</feature>
<proteinExistence type="inferred from homology"/>
<evidence type="ECO:0000256" key="3">
    <source>
        <dbReference type="ARBA" id="ARBA00012754"/>
    </source>
</evidence>
<keyword evidence="9" id="KW-1185">Reference proteome</keyword>
<dbReference type="InterPro" id="IPR008979">
    <property type="entry name" value="Galactose-bd-like_sf"/>
</dbReference>
<dbReference type="EC" id="3.2.1.25" evidence="3"/>
<dbReference type="EMBL" id="JBHMAG010000030">
    <property type="protein sequence ID" value="MFB9756910.1"/>
    <property type="molecule type" value="Genomic_DNA"/>
</dbReference>
<comment type="caution">
    <text evidence="8">The sequence shown here is derived from an EMBL/GenBank/DDBJ whole genome shotgun (WGS) entry which is preliminary data.</text>
</comment>
<organism evidence="8 9">
    <name type="scientific">Paenibacillus hodogayensis</name>
    <dbReference type="NCBI Taxonomy" id="279208"/>
    <lineage>
        <taxon>Bacteria</taxon>
        <taxon>Bacillati</taxon>
        <taxon>Bacillota</taxon>
        <taxon>Bacilli</taxon>
        <taxon>Bacillales</taxon>
        <taxon>Paenibacillaceae</taxon>
        <taxon>Paenibacillus</taxon>
    </lineage>
</organism>